<dbReference type="EMBL" id="JACGWO010000008">
    <property type="protein sequence ID" value="KAK4421574.1"/>
    <property type="molecule type" value="Genomic_DNA"/>
</dbReference>
<reference evidence="1" key="1">
    <citation type="submission" date="2020-06" db="EMBL/GenBank/DDBJ databases">
        <authorList>
            <person name="Li T."/>
            <person name="Hu X."/>
            <person name="Zhang T."/>
            <person name="Song X."/>
            <person name="Zhang H."/>
            <person name="Dai N."/>
            <person name="Sheng W."/>
            <person name="Hou X."/>
            <person name="Wei L."/>
        </authorList>
    </citation>
    <scope>NUCLEOTIDE SEQUENCE</scope>
    <source>
        <strain evidence="1">3651</strain>
        <tissue evidence="1">Leaf</tissue>
    </source>
</reference>
<gene>
    <name evidence="1" type="ORF">Salat_2108000</name>
</gene>
<name>A0AAE1Y1N1_9LAMI</name>
<protein>
    <submittedName>
        <fullName evidence="1">Uncharacterized protein</fullName>
    </submittedName>
</protein>
<comment type="caution">
    <text evidence="1">The sequence shown here is derived from an EMBL/GenBank/DDBJ whole genome shotgun (WGS) entry which is preliminary data.</text>
</comment>
<keyword evidence="2" id="KW-1185">Reference proteome</keyword>
<reference evidence="1" key="2">
    <citation type="journal article" date="2024" name="Plant">
        <title>Genomic evolution and insights into agronomic trait innovations of Sesamum species.</title>
        <authorList>
            <person name="Miao H."/>
            <person name="Wang L."/>
            <person name="Qu L."/>
            <person name="Liu H."/>
            <person name="Sun Y."/>
            <person name="Le M."/>
            <person name="Wang Q."/>
            <person name="Wei S."/>
            <person name="Zheng Y."/>
            <person name="Lin W."/>
            <person name="Duan Y."/>
            <person name="Cao H."/>
            <person name="Xiong S."/>
            <person name="Wang X."/>
            <person name="Wei L."/>
            <person name="Li C."/>
            <person name="Ma Q."/>
            <person name="Ju M."/>
            <person name="Zhao R."/>
            <person name="Li G."/>
            <person name="Mu C."/>
            <person name="Tian Q."/>
            <person name="Mei H."/>
            <person name="Zhang T."/>
            <person name="Gao T."/>
            <person name="Zhang H."/>
        </authorList>
    </citation>
    <scope>NUCLEOTIDE SEQUENCE</scope>
    <source>
        <strain evidence="1">3651</strain>
    </source>
</reference>
<dbReference type="AlphaFoldDB" id="A0AAE1Y1N1"/>
<evidence type="ECO:0000313" key="2">
    <source>
        <dbReference type="Proteomes" id="UP001293254"/>
    </source>
</evidence>
<proteinExistence type="predicted"/>
<sequence>MSRTCFRSRWPKWNTVTLTLCSIMHSPLVDNFTLTGDSSHDKHPTDILLMELMRLKDPPSCRYFLVLAHIQGLPPKFLTLQKSVSIGVSAFLTGLSKRSSQSCLMREVTRL</sequence>
<organism evidence="1 2">
    <name type="scientific">Sesamum alatum</name>
    <dbReference type="NCBI Taxonomy" id="300844"/>
    <lineage>
        <taxon>Eukaryota</taxon>
        <taxon>Viridiplantae</taxon>
        <taxon>Streptophyta</taxon>
        <taxon>Embryophyta</taxon>
        <taxon>Tracheophyta</taxon>
        <taxon>Spermatophyta</taxon>
        <taxon>Magnoliopsida</taxon>
        <taxon>eudicotyledons</taxon>
        <taxon>Gunneridae</taxon>
        <taxon>Pentapetalae</taxon>
        <taxon>asterids</taxon>
        <taxon>lamiids</taxon>
        <taxon>Lamiales</taxon>
        <taxon>Pedaliaceae</taxon>
        <taxon>Sesamum</taxon>
    </lineage>
</organism>
<accession>A0AAE1Y1N1</accession>
<dbReference type="Proteomes" id="UP001293254">
    <property type="component" value="Unassembled WGS sequence"/>
</dbReference>
<evidence type="ECO:0000313" key="1">
    <source>
        <dbReference type="EMBL" id="KAK4421574.1"/>
    </source>
</evidence>